<dbReference type="Proteomes" id="UP001150266">
    <property type="component" value="Unassembled WGS sequence"/>
</dbReference>
<gene>
    <name evidence="2" type="ORF">J3R30DRAFT_3732932</name>
</gene>
<reference evidence="2" key="1">
    <citation type="submission" date="2022-08" db="EMBL/GenBank/DDBJ databases">
        <title>A Global Phylogenomic Analysis of the Shiitake Genus Lentinula.</title>
        <authorList>
            <consortium name="DOE Joint Genome Institute"/>
            <person name="Sierra-Patev S."/>
            <person name="Min B."/>
            <person name="Naranjo-Ortiz M."/>
            <person name="Looney B."/>
            <person name="Konkel Z."/>
            <person name="Slot J.C."/>
            <person name="Sakamoto Y."/>
            <person name="Steenwyk J.L."/>
            <person name="Rokas A."/>
            <person name="Carro J."/>
            <person name="Camarero S."/>
            <person name="Ferreira P."/>
            <person name="Molpeceres G."/>
            <person name="Ruiz-Duenas F.J."/>
            <person name="Serrano A."/>
            <person name="Henrissat B."/>
            <person name="Drula E."/>
            <person name="Hughes K.W."/>
            <person name="Mata J.L."/>
            <person name="Ishikawa N.K."/>
            <person name="Vargas-Isla R."/>
            <person name="Ushijima S."/>
            <person name="Smith C.A."/>
            <person name="Ahrendt S."/>
            <person name="Andreopoulos W."/>
            <person name="He G."/>
            <person name="Labutti K."/>
            <person name="Lipzen A."/>
            <person name="Ng V."/>
            <person name="Riley R."/>
            <person name="Sandor L."/>
            <person name="Barry K."/>
            <person name="Martinez A.T."/>
            <person name="Xiao Y."/>
            <person name="Gibbons J.G."/>
            <person name="Terashima K."/>
            <person name="Grigoriev I.V."/>
            <person name="Hibbett D.S."/>
        </authorList>
    </citation>
    <scope>NUCLEOTIDE SEQUENCE</scope>
    <source>
        <strain evidence="2">JLM2183</strain>
    </source>
</reference>
<keyword evidence="3" id="KW-1185">Reference proteome</keyword>
<organism evidence="2 3">
    <name type="scientific">Lentinula aciculospora</name>
    <dbReference type="NCBI Taxonomy" id="153920"/>
    <lineage>
        <taxon>Eukaryota</taxon>
        <taxon>Fungi</taxon>
        <taxon>Dikarya</taxon>
        <taxon>Basidiomycota</taxon>
        <taxon>Agaricomycotina</taxon>
        <taxon>Agaricomycetes</taxon>
        <taxon>Agaricomycetidae</taxon>
        <taxon>Agaricales</taxon>
        <taxon>Marasmiineae</taxon>
        <taxon>Omphalotaceae</taxon>
        <taxon>Lentinula</taxon>
    </lineage>
</organism>
<name>A0A9W9DQ92_9AGAR</name>
<dbReference type="AlphaFoldDB" id="A0A9W9DQ92"/>
<protein>
    <submittedName>
        <fullName evidence="2">Uncharacterized protein</fullName>
    </submittedName>
</protein>
<evidence type="ECO:0000313" key="3">
    <source>
        <dbReference type="Proteomes" id="UP001150266"/>
    </source>
</evidence>
<evidence type="ECO:0000313" key="2">
    <source>
        <dbReference type="EMBL" id="KAJ4481187.1"/>
    </source>
</evidence>
<sequence>MTGNEEYPADILDVPRQSALGGKRKGMNFLNENIPAAVGIEHMAEDASPNDRDQPSTGFLVNTSGTGKTRLPFEGLCLHWGFYPTCAIDTSYLGAGDLPSVVNEIDWDSEWNPRLPSTSDAHYTSSLQGNLRLVYRAVSLTLLAPLIVFKMYLDACAKEGFCLEQRQRWLESQTFPRNILPSFDSFGMLKYTIGKARPSAEDLDEAILHLLDEVQSLWEMSAAWPFEDQHGHYPILKEILRGLRRRMGHLPVEFVVAGTMIPEDHFQSTVSEWDDFRWCSDTGSLDNPEEHHRYVSQFMPPEFTSSSTGQALLDRMWNWLRGRFGQIQSLYAIVRHRYAASFLAVLLHNNFHSPYPLLGSYIGRFTEYIPHDNVKYPEGEGVRYNDWDSPLGSKGLGLCTLAMLQYHYNVHSVLSLQSLGTMEMHRTATSFLSASTGCTDCLTTDRILITEDYGYFIDPDCAQIALDEPLTVTYGTGWLKQNLYFGFVKFIRIFCKRSEVDIHPTHFALFLALSFASLLDHLCKTSYAFNIMGLSSSLPQVKFVTFTRVASRLEAVDVHLWEDAYDKLVLMASTPEQKLSWFKHKRNEPFCALLSSSSTSVILVFCLQLADARCFWVFVLVSSKSMKDANHDLVQDIQNLHPNKVFRDQPEILPLLSNLPNPCLNVGAFGVLRISGSWWPEKATADSIPAEHLPAGVLNIAGLAEAGKKVSREMLMRRLSQIIAQEQKKKKKPEPAPLPTTIGGNHPKKGRKRGRSQTIADDTGARKSKIVKSAEEDATVAGSSRRKKCTKSTNVDTVLGSSSQSGKTDKTSRGTLRVGKVATGRASTEISRSDRIESTASSSSTSAYNLRKR</sequence>
<dbReference type="OrthoDB" id="2393824at2759"/>
<feature type="compositionally biased region" description="Low complexity" evidence="1">
    <location>
        <begin position="838"/>
        <end position="847"/>
    </location>
</feature>
<comment type="caution">
    <text evidence="2">The sequence shown here is derived from an EMBL/GenBank/DDBJ whole genome shotgun (WGS) entry which is preliminary data.</text>
</comment>
<accession>A0A9W9DQ92</accession>
<feature type="compositionally biased region" description="Polar residues" evidence="1">
    <location>
        <begin position="791"/>
        <end position="806"/>
    </location>
</feature>
<dbReference type="EMBL" id="JAOTPV010000006">
    <property type="protein sequence ID" value="KAJ4481187.1"/>
    <property type="molecule type" value="Genomic_DNA"/>
</dbReference>
<feature type="compositionally biased region" description="Basic residues" evidence="1">
    <location>
        <begin position="746"/>
        <end position="755"/>
    </location>
</feature>
<evidence type="ECO:0000256" key="1">
    <source>
        <dbReference type="SAM" id="MobiDB-lite"/>
    </source>
</evidence>
<feature type="region of interest" description="Disordered" evidence="1">
    <location>
        <begin position="725"/>
        <end position="853"/>
    </location>
</feature>
<proteinExistence type="predicted"/>